<evidence type="ECO:0008006" key="4">
    <source>
        <dbReference type="Google" id="ProtNLM"/>
    </source>
</evidence>
<evidence type="ECO:0000313" key="3">
    <source>
        <dbReference type="Proteomes" id="UP001595645"/>
    </source>
</evidence>
<reference evidence="3" key="1">
    <citation type="journal article" date="2019" name="Int. J. Syst. Evol. Microbiol.">
        <title>The Global Catalogue of Microorganisms (GCM) 10K type strain sequencing project: providing services to taxonomists for standard genome sequencing and annotation.</title>
        <authorList>
            <consortium name="The Broad Institute Genomics Platform"/>
            <consortium name="The Broad Institute Genome Sequencing Center for Infectious Disease"/>
            <person name="Wu L."/>
            <person name="Ma J."/>
        </authorList>
    </citation>
    <scope>NUCLEOTIDE SEQUENCE [LARGE SCALE GENOMIC DNA]</scope>
    <source>
        <strain evidence="3">CGMCC 4.7676</strain>
    </source>
</reference>
<organism evidence="2 3">
    <name type="scientific">Amycolatopsis speibonae</name>
    <dbReference type="NCBI Taxonomy" id="1450224"/>
    <lineage>
        <taxon>Bacteria</taxon>
        <taxon>Bacillati</taxon>
        <taxon>Actinomycetota</taxon>
        <taxon>Actinomycetes</taxon>
        <taxon>Pseudonocardiales</taxon>
        <taxon>Pseudonocardiaceae</taxon>
        <taxon>Amycolatopsis</taxon>
    </lineage>
</organism>
<gene>
    <name evidence="2" type="ORF">ACFOSH_35315</name>
</gene>
<comment type="caution">
    <text evidence="2">The sequence shown here is derived from an EMBL/GenBank/DDBJ whole genome shotgun (WGS) entry which is preliminary data.</text>
</comment>
<dbReference type="Proteomes" id="UP001595645">
    <property type="component" value="Unassembled WGS sequence"/>
</dbReference>
<keyword evidence="1" id="KW-0472">Membrane</keyword>
<evidence type="ECO:0000313" key="2">
    <source>
        <dbReference type="EMBL" id="MFC3454733.1"/>
    </source>
</evidence>
<dbReference type="RefSeq" id="WP_378244508.1">
    <property type="nucleotide sequence ID" value="NZ_JBHRWK010000071.1"/>
</dbReference>
<accession>A0ABV7P6N6</accession>
<feature type="transmembrane region" description="Helical" evidence="1">
    <location>
        <begin position="7"/>
        <end position="25"/>
    </location>
</feature>
<name>A0ABV7P6N6_9PSEU</name>
<sequence>MGNVKRWPVLAGVGVVVTAAAWWIVDEMPTVNDAVAREALPPIDEHLRAHGWTGTLAGSGLADVRWVCTQKVIETRTDGERAKIGLVASCDEVAKEGGGLVTGSGFRRLPMVYRVERTPDGYRVLDRELAKDGSGYAPSVKAMFSWVGARRVIDGASPDGPETVTPAAFGLPDSTPVRIWR</sequence>
<protein>
    <recommendedName>
        <fullName evidence="4">DUF5642 domain-containing protein</fullName>
    </recommendedName>
</protein>
<evidence type="ECO:0000256" key="1">
    <source>
        <dbReference type="SAM" id="Phobius"/>
    </source>
</evidence>
<keyword evidence="3" id="KW-1185">Reference proteome</keyword>
<dbReference type="EMBL" id="JBHRWK010000071">
    <property type="protein sequence ID" value="MFC3454733.1"/>
    <property type="molecule type" value="Genomic_DNA"/>
</dbReference>
<keyword evidence="1" id="KW-0812">Transmembrane</keyword>
<keyword evidence="1" id="KW-1133">Transmembrane helix</keyword>
<proteinExistence type="predicted"/>